<organism evidence="1 2">
    <name type="scientific">Runella defluvii</name>
    <dbReference type="NCBI Taxonomy" id="370973"/>
    <lineage>
        <taxon>Bacteria</taxon>
        <taxon>Pseudomonadati</taxon>
        <taxon>Bacteroidota</taxon>
        <taxon>Cytophagia</taxon>
        <taxon>Cytophagales</taxon>
        <taxon>Spirosomataceae</taxon>
        <taxon>Runella</taxon>
    </lineage>
</organism>
<reference evidence="1 2" key="1">
    <citation type="submission" date="2020-08" db="EMBL/GenBank/DDBJ databases">
        <title>Genomic Encyclopedia of Type Strains, Phase IV (KMG-IV): sequencing the most valuable type-strain genomes for metagenomic binning, comparative biology and taxonomic classification.</title>
        <authorList>
            <person name="Goeker M."/>
        </authorList>
    </citation>
    <scope>NUCLEOTIDE SEQUENCE [LARGE SCALE GENOMIC DNA]</scope>
    <source>
        <strain evidence="1 2">DSM 17976</strain>
    </source>
</reference>
<dbReference type="Proteomes" id="UP000541352">
    <property type="component" value="Unassembled WGS sequence"/>
</dbReference>
<name>A0A7W6ETR3_9BACT</name>
<dbReference type="AlphaFoldDB" id="A0A7W6ETR3"/>
<dbReference type="RefSeq" id="WP_183980111.1">
    <property type="nucleotide sequence ID" value="NZ_JACIBY010000024.1"/>
</dbReference>
<protein>
    <submittedName>
        <fullName evidence="1">Uncharacterized protein</fullName>
    </submittedName>
</protein>
<gene>
    <name evidence="1" type="ORF">FHS57_006068</name>
</gene>
<proteinExistence type="predicted"/>
<keyword evidence="2" id="KW-1185">Reference proteome</keyword>
<comment type="caution">
    <text evidence="1">The sequence shown here is derived from an EMBL/GenBank/DDBJ whole genome shotgun (WGS) entry which is preliminary data.</text>
</comment>
<accession>A0A7W6ETR3</accession>
<dbReference type="EMBL" id="JACIBY010000024">
    <property type="protein sequence ID" value="MBB3842039.1"/>
    <property type="molecule type" value="Genomic_DNA"/>
</dbReference>
<sequence length="174" mass="20653">MSSIFYHEDDYGTIQLIPEENLPFIWYEFEKIIGYDIEQKVDTNVTEIFSLDKPKIKLAERKIPVTIFESLCESFGFTKIAEVYTGYASYRGLDKKSKAFSLCDEQQKFKDFTLFYETEGTFISYLWVLDHFYRHDSIVKLLNEFGKKWRLCLAENGEKVVNLREINILKKYRG</sequence>
<evidence type="ECO:0000313" key="1">
    <source>
        <dbReference type="EMBL" id="MBB3842039.1"/>
    </source>
</evidence>
<evidence type="ECO:0000313" key="2">
    <source>
        <dbReference type="Proteomes" id="UP000541352"/>
    </source>
</evidence>